<evidence type="ECO:0000313" key="12">
    <source>
        <dbReference type="WBParaSite" id="jg23049"/>
    </source>
</evidence>
<dbReference type="EC" id="6.1.1.9" evidence="2"/>
<dbReference type="InterPro" id="IPR013155">
    <property type="entry name" value="M/V/L/I-tRNA-synth_anticd-bd"/>
</dbReference>
<dbReference type="InterPro" id="IPR002300">
    <property type="entry name" value="aa-tRNA-synth_Ia"/>
</dbReference>
<feature type="domain" description="Aminoacyl-tRNA synthetase class Ia" evidence="9">
    <location>
        <begin position="118"/>
        <end position="226"/>
    </location>
</feature>
<dbReference type="AlphaFoldDB" id="A0A915DTM5"/>
<comment type="similarity">
    <text evidence="1">Belongs to the class-I aminoacyl-tRNA synthetase family.</text>
</comment>
<name>A0A915DTM5_9BILA</name>
<keyword evidence="11" id="KW-1185">Reference proteome</keyword>
<dbReference type="GO" id="GO:0005524">
    <property type="term" value="F:ATP binding"/>
    <property type="evidence" value="ECO:0007669"/>
    <property type="project" value="UniProtKB-KW"/>
</dbReference>
<evidence type="ECO:0000259" key="10">
    <source>
        <dbReference type="Pfam" id="PF08264"/>
    </source>
</evidence>
<evidence type="ECO:0000259" key="9">
    <source>
        <dbReference type="Pfam" id="PF00133"/>
    </source>
</evidence>
<evidence type="ECO:0000256" key="4">
    <source>
        <dbReference type="ARBA" id="ARBA00022741"/>
    </source>
</evidence>
<evidence type="ECO:0000256" key="2">
    <source>
        <dbReference type="ARBA" id="ARBA00013169"/>
    </source>
</evidence>
<keyword evidence="3" id="KW-0436">Ligase</keyword>
<proteinExistence type="inferred from homology"/>
<dbReference type="SUPFAM" id="SSF47323">
    <property type="entry name" value="Anticodon-binding domain of a subclass of class I aminoacyl-tRNA synthetases"/>
    <property type="match status" value="1"/>
</dbReference>
<dbReference type="GO" id="GO:0006438">
    <property type="term" value="P:valyl-tRNA aminoacylation"/>
    <property type="evidence" value="ECO:0007669"/>
    <property type="project" value="InterPro"/>
</dbReference>
<dbReference type="Gene3D" id="1.10.730.10">
    <property type="entry name" value="Isoleucyl-tRNA Synthetase, Domain 1"/>
    <property type="match status" value="1"/>
</dbReference>
<reference evidence="12" key="1">
    <citation type="submission" date="2022-11" db="UniProtKB">
        <authorList>
            <consortium name="WormBaseParasite"/>
        </authorList>
    </citation>
    <scope>IDENTIFICATION</scope>
</reference>
<keyword evidence="5" id="KW-0067">ATP-binding</keyword>
<evidence type="ECO:0000256" key="6">
    <source>
        <dbReference type="ARBA" id="ARBA00022917"/>
    </source>
</evidence>
<dbReference type="InterPro" id="IPR014729">
    <property type="entry name" value="Rossmann-like_a/b/a_fold"/>
</dbReference>
<dbReference type="InterPro" id="IPR002303">
    <property type="entry name" value="Valyl-tRNA_ligase"/>
</dbReference>
<evidence type="ECO:0000313" key="11">
    <source>
        <dbReference type="Proteomes" id="UP000887574"/>
    </source>
</evidence>
<dbReference type="GO" id="GO:0005829">
    <property type="term" value="C:cytosol"/>
    <property type="evidence" value="ECO:0007669"/>
    <property type="project" value="TreeGrafter"/>
</dbReference>
<protein>
    <recommendedName>
        <fullName evidence="2">valine--tRNA ligase</fullName>
        <ecNumber evidence="2">6.1.1.9</ecNumber>
    </recommendedName>
    <alternativeName>
        <fullName evidence="8">Valyl-tRNA synthetase</fullName>
    </alternativeName>
</protein>
<dbReference type="WBParaSite" id="jg23049">
    <property type="protein sequence ID" value="jg23049"/>
    <property type="gene ID" value="jg23049"/>
</dbReference>
<keyword evidence="4" id="KW-0547">Nucleotide-binding</keyword>
<evidence type="ECO:0000256" key="7">
    <source>
        <dbReference type="ARBA" id="ARBA00023146"/>
    </source>
</evidence>
<dbReference type="PANTHER" id="PTHR11946:SF109">
    <property type="entry name" value="VALINE--TRNA LIGASE"/>
    <property type="match status" value="1"/>
</dbReference>
<keyword evidence="6" id="KW-0648">Protein biosynthesis</keyword>
<dbReference type="Pfam" id="PF00133">
    <property type="entry name" value="tRNA-synt_1"/>
    <property type="match status" value="1"/>
</dbReference>
<organism evidence="11 12">
    <name type="scientific">Ditylenchus dipsaci</name>
    <dbReference type="NCBI Taxonomy" id="166011"/>
    <lineage>
        <taxon>Eukaryota</taxon>
        <taxon>Metazoa</taxon>
        <taxon>Ecdysozoa</taxon>
        <taxon>Nematoda</taxon>
        <taxon>Chromadorea</taxon>
        <taxon>Rhabditida</taxon>
        <taxon>Tylenchina</taxon>
        <taxon>Tylenchomorpha</taxon>
        <taxon>Sphaerularioidea</taxon>
        <taxon>Anguinidae</taxon>
        <taxon>Anguininae</taxon>
        <taxon>Ditylenchus</taxon>
    </lineage>
</organism>
<feature type="domain" description="Methionyl/Valyl/Leucyl/Isoleucyl-tRNA synthetase anticodon-binding" evidence="10">
    <location>
        <begin position="266"/>
        <end position="338"/>
    </location>
</feature>
<dbReference type="Gene3D" id="3.40.50.620">
    <property type="entry name" value="HUPs"/>
    <property type="match status" value="1"/>
</dbReference>
<dbReference type="InterPro" id="IPR009080">
    <property type="entry name" value="tRNAsynth_Ia_anticodon-bd"/>
</dbReference>
<keyword evidence="7" id="KW-0030">Aminoacyl-tRNA synthetase</keyword>
<evidence type="ECO:0000256" key="8">
    <source>
        <dbReference type="ARBA" id="ARBA00029936"/>
    </source>
</evidence>
<evidence type="ECO:0000256" key="1">
    <source>
        <dbReference type="ARBA" id="ARBA00005594"/>
    </source>
</evidence>
<dbReference type="PANTHER" id="PTHR11946">
    <property type="entry name" value="VALYL-TRNA SYNTHETASES"/>
    <property type="match status" value="1"/>
</dbReference>
<accession>A0A915DTM5</accession>
<dbReference type="PRINTS" id="PR00986">
    <property type="entry name" value="TRNASYNTHVAL"/>
</dbReference>
<evidence type="ECO:0000256" key="5">
    <source>
        <dbReference type="ARBA" id="ARBA00022840"/>
    </source>
</evidence>
<dbReference type="GO" id="GO:0004832">
    <property type="term" value="F:valine-tRNA ligase activity"/>
    <property type="evidence" value="ECO:0007669"/>
    <property type="project" value="UniProtKB-EC"/>
</dbReference>
<dbReference type="Proteomes" id="UP000887574">
    <property type="component" value="Unplaced"/>
</dbReference>
<sequence length="395" mass="45493">MREMSKFGVIAHLPIVFEDSEEELVVAKLELNHARGFCYCRSSCAVKITPSHDPWNYEVVCATISSLLHTLGMMAILLNNCNSSCIHQADLKHYLRDSRDWCISRRSEEAICKAAAIQCGRKQSAVKQDEDVLDTWFSSGLWPFALMGWPEKTKDFEQFFPGHLLETGHDILFFWVARMVFCLRSCFLHAVVRDAHGRKMSIPECGTDALRFALLAYQSNGADLTWMLFDFWIQKFLQRFGKPYKFVMMHLPSAIPLDDEYRYRSIQSVLRGEDAIRANAVQQVLYLCVETFLRLISPFMPFLSEELWQRLAKRGSEKSASICVAEYPEPKNYPFYNESIEDPCASNFSQIQAEVSKSVERSGRHPYQPINPDKIVKKCFSMRLILEIGMFHALC</sequence>
<dbReference type="SUPFAM" id="SSF52374">
    <property type="entry name" value="Nucleotidylyl transferase"/>
    <property type="match status" value="1"/>
</dbReference>
<dbReference type="Pfam" id="PF08264">
    <property type="entry name" value="Anticodon_1"/>
    <property type="match status" value="1"/>
</dbReference>
<evidence type="ECO:0000256" key="3">
    <source>
        <dbReference type="ARBA" id="ARBA00022598"/>
    </source>
</evidence>